<comment type="caution">
    <text evidence="2">The sequence shown here is derived from an EMBL/GenBank/DDBJ whole genome shotgun (WGS) entry which is preliminary data.</text>
</comment>
<name>A0A3N2RDX3_LYSEN</name>
<proteinExistence type="predicted"/>
<dbReference type="Proteomes" id="UP000275910">
    <property type="component" value="Unassembled WGS sequence"/>
</dbReference>
<evidence type="ECO:0000256" key="1">
    <source>
        <dbReference type="SAM" id="MobiDB-lite"/>
    </source>
</evidence>
<protein>
    <submittedName>
        <fullName evidence="2">Phytoene/squalene synthase family protein</fullName>
    </submittedName>
</protein>
<feature type="region of interest" description="Disordered" evidence="1">
    <location>
        <begin position="1"/>
        <end position="37"/>
    </location>
</feature>
<gene>
    <name evidence="2" type="ORF">D9T17_18250</name>
</gene>
<accession>A0A3N2RDX3</accession>
<organism evidence="2 3">
    <name type="scientific">Lysobacter enzymogenes</name>
    <dbReference type="NCBI Taxonomy" id="69"/>
    <lineage>
        <taxon>Bacteria</taxon>
        <taxon>Pseudomonadati</taxon>
        <taxon>Pseudomonadota</taxon>
        <taxon>Gammaproteobacteria</taxon>
        <taxon>Lysobacterales</taxon>
        <taxon>Lysobacteraceae</taxon>
        <taxon>Lysobacter</taxon>
    </lineage>
</organism>
<dbReference type="EMBL" id="RCTY01000044">
    <property type="protein sequence ID" value="ROU05631.1"/>
    <property type="molecule type" value="Genomic_DNA"/>
</dbReference>
<sequence length="272" mass="29420">MKAAMNAPAAEDPSHPHPAQDQHAPGPPAQGQPVQEQALQDFAGKWRARWPEWSVAEVFVPRAQRGVAVAWAALQQELTDAAWGGTDALPGEAKLGWWMEELQGWRQGRRRHPLGLALQRQDAPWAALAASLPGLRDSRERPGDRGEAFDGLLPLAQACAAIDAALFDPVPGQLPEAAVPAIQSSLQEARLVLQGDAAVPLSVVARAMARPGEGAAVEWSRELLAQWPERFGATVPRRLWTALAHTRLQRGDAARPLSPWTALLAAWRGARN</sequence>
<evidence type="ECO:0000313" key="2">
    <source>
        <dbReference type="EMBL" id="ROU05631.1"/>
    </source>
</evidence>
<reference evidence="2 3" key="1">
    <citation type="submission" date="2018-10" db="EMBL/GenBank/DDBJ databases">
        <title>The genome of Lysobacter enzymogenes OH11.</title>
        <authorList>
            <person name="Liu F."/>
            <person name="Zhao Y."/>
            <person name="Qian G."/>
            <person name="Chen Y."/>
            <person name="Xu H."/>
        </authorList>
    </citation>
    <scope>NUCLEOTIDE SEQUENCE [LARGE SCALE GENOMIC DNA]</scope>
    <source>
        <strain evidence="2 3">OH11</strain>
    </source>
</reference>
<evidence type="ECO:0000313" key="3">
    <source>
        <dbReference type="Proteomes" id="UP000275910"/>
    </source>
</evidence>
<dbReference type="AlphaFoldDB" id="A0A3N2RDX3"/>